<protein>
    <submittedName>
        <fullName evidence="1">Uncharacterized protein</fullName>
    </submittedName>
</protein>
<proteinExistence type="predicted"/>
<sequence length="91" mass="10605">MTWSEEEYLACLRGERGRYAWVMRRYGGLSPARAREAAVAHYPYEPSDAPYRGLVFHDEAWHWAMLALYGDRYTVEHPELIAPPAEYQALD</sequence>
<dbReference type="RefSeq" id="WP_275305889.1">
    <property type="nucleotide sequence ID" value="NZ_CP095749.1"/>
</dbReference>
<keyword evidence="2" id="KW-1185">Reference proteome</keyword>
<name>A0ABY8A1T1_9ACTN</name>
<accession>A0ABY8A1T1</accession>
<dbReference type="Proteomes" id="UP001218629">
    <property type="component" value="Chromosome"/>
</dbReference>
<organism evidence="1 2">
    <name type="scientific">Streptomyces yunnanensis</name>
    <dbReference type="NCBI Taxonomy" id="156453"/>
    <lineage>
        <taxon>Bacteria</taxon>
        <taxon>Bacillati</taxon>
        <taxon>Actinomycetota</taxon>
        <taxon>Actinomycetes</taxon>
        <taxon>Kitasatosporales</taxon>
        <taxon>Streptomycetaceae</taxon>
        <taxon>Streptomyces</taxon>
    </lineage>
</organism>
<evidence type="ECO:0000313" key="2">
    <source>
        <dbReference type="Proteomes" id="UP001218629"/>
    </source>
</evidence>
<gene>
    <name evidence="1" type="ORF">MOV08_01850</name>
</gene>
<dbReference type="EMBL" id="CP095749">
    <property type="protein sequence ID" value="WEB38174.1"/>
    <property type="molecule type" value="Genomic_DNA"/>
</dbReference>
<reference evidence="1 2" key="1">
    <citation type="submission" date="2022-03" db="EMBL/GenBank/DDBJ databases">
        <title>Streptomyces yunnanensis P86,complete genome.</title>
        <authorList>
            <person name="Chen S."/>
            <person name="Zhang Q."/>
        </authorList>
    </citation>
    <scope>NUCLEOTIDE SEQUENCE [LARGE SCALE GENOMIC DNA]</scope>
    <source>
        <strain evidence="1 2">P86</strain>
    </source>
</reference>
<evidence type="ECO:0000313" key="1">
    <source>
        <dbReference type="EMBL" id="WEB38174.1"/>
    </source>
</evidence>